<gene>
    <name evidence="1" type="ORF">LCGC14_0920980</name>
</gene>
<dbReference type="AlphaFoldDB" id="A0A0F9NVM4"/>
<dbReference type="InterPro" id="IPR011856">
    <property type="entry name" value="tRNA_endonuc-like_dom_sf"/>
</dbReference>
<accession>A0A0F9NVM4</accession>
<sequence>MMKESDFQAQVVDLAKLRGWNVSWTWNSMHSPKGWPDLFMVRGQRVVAAELKVNANLTYEQRDWLRLLAGTGKAEVFCWRPSCWKQIERVLSPYRNGGRE</sequence>
<reference evidence="1" key="1">
    <citation type="journal article" date="2015" name="Nature">
        <title>Complex archaea that bridge the gap between prokaryotes and eukaryotes.</title>
        <authorList>
            <person name="Spang A."/>
            <person name="Saw J.H."/>
            <person name="Jorgensen S.L."/>
            <person name="Zaremba-Niedzwiedzka K."/>
            <person name="Martijn J."/>
            <person name="Lind A.E."/>
            <person name="van Eijk R."/>
            <person name="Schleper C."/>
            <person name="Guy L."/>
            <person name="Ettema T.J."/>
        </authorList>
    </citation>
    <scope>NUCLEOTIDE SEQUENCE</scope>
</reference>
<protein>
    <recommendedName>
        <fullName evidence="2">VRR-NUC domain-containing protein</fullName>
    </recommendedName>
</protein>
<name>A0A0F9NVM4_9ZZZZ</name>
<evidence type="ECO:0000313" key="1">
    <source>
        <dbReference type="EMBL" id="KKN21869.1"/>
    </source>
</evidence>
<dbReference type="GO" id="GO:0003676">
    <property type="term" value="F:nucleic acid binding"/>
    <property type="evidence" value="ECO:0007669"/>
    <property type="project" value="InterPro"/>
</dbReference>
<comment type="caution">
    <text evidence="1">The sequence shown here is derived from an EMBL/GenBank/DDBJ whole genome shotgun (WGS) entry which is preliminary data.</text>
</comment>
<evidence type="ECO:0008006" key="2">
    <source>
        <dbReference type="Google" id="ProtNLM"/>
    </source>
</evidence>
<dbReference type="Gene3D" id="3.40.1350.10">
    <property type="match status" value="1"/>
</dbReference>
<proteinExistence type="predicted"/>
<dbReference type="EMBL" id="LAZR01003111">
    <property type="protein sequence ID" value="KKN21869.1"/>
    <property type="molecule type" value="Genomic_DNA"/>
</dbReference>
<organism evidence="1">
    <name type="scientific">marine sediment metagenome</name>
    <dbReference type="NCBI Taxonomy" id="412755"/>
    <lineage>
        <taxon>unclassified sequences</taxon>
        <taxon>metagenomes</taxon>
        <taxon>ecological metagenomes</taxon>
    </lineage>
</organism>